<evidence type="ECO:0000313" key="9">
    <source>
        <dbReference type="Proteomes" id="UP001213799"/>
    </source>
</evidence>
<evidence type="ECO:0000313" key="8">
    <source>
        <dbReference type="EMBL" id="KAJ5589610.1"/>
    </source>
</evidence>
<accession>A0AAD6DNE0</accession>
<dbReference type="RefSeq" id="XP_056748629.1">
    <property type="nucleotide sequence ID" value="XM_056903342.1"/>
</dbReference>
<evidence type="ECO:0000256" key="6">
    <source>
        <dbReference type="SAM" id="Phobius"/>
    </source>
</evidence>
<dbReference type="GO" id="GO:0006826">
    <property type="term" value="P:iron ion transport"/>
    <property type="evidence" value="ECO:0007669"/>
    <property type="project" value="TreeGrafter"/>
</dbReference>
<dbReference type="GO" id="GO:0015677">
    <property type="term" value="P:copper ion import"/>
    <property type="evidence" value="ECO:0007669"/>
    <property type="project" value="TreeGrafter"/>
</dbReference>
<dbReference type="PROSITE" id="PS51384">
    <property type="entry name" value="FAD_FR"/>
    <property type="match status" value="1"/>
</dbReference>
<dbReference type="SUPFAM" id="SSF63380">
    <property type="entry name" value="Riboflavin synthase domain-like"/>
    <property type="match status" value="1"/>
</dbReference>
<keyword evidence="9" id="KW-1185">Reference proteome</keyword>
<dbReference type="InterPro" id="IPR039261">
    <property type="entry name" value="FNR_nucleotide-bd"/>
</dbReference>
<keyword evidence="6" id="KW-0472">Membrane</keyword>
<evidence type="ECO:0000256" key="1">
    <source>
        <dbReference type="ARBA" id="ARBA00004651"/>
    </source>
</evidence>
<dbReference type="PANTHER" id="PTHR32361">
    <property type="entry name" value="FERRIC/CUPRIC REDUCTASE TRANSMEMBRANE COMPONENT"/>
    <property type="match status" value="1"/>
</dbReference>
<dbReference type="InterPro" id="IPR051410">
    <property type="entry name" value="Ferric/Cupric_Reductase"/>
</dbReference>
<dbReference type="InterPro" id="IPR017927">
    <property type="entry name" value="FAD-bd_FR_type"/>
</dbReference>
<protein>
    <recommendedName>
        <fullName evidence="2">ferric-chelate reductase (NADPH)</fullName>
        <ecNumber evidence="2">1.16.1.9</ecNumber>
    </recommendedName>
</protein>
<dbReference type="GO" id="GO:0006879">
    <property type="term" value="P:intracellular iron ion homeostasis"/>
    <property type="evidence" value="ECO:0007669"/>
    <property type="project" value="TreeGrafter"/>
</dbReference>
<dbReference type="Gene3D" id="3.40.50.80">
    <property type="entry name" value="Nucleotide-binding domain of ferredoxin-NADP reductase (FNR) module"/>
    <property type="match status" value="1"/>
</dbReference>
<keyword evidence="3" id="KW-0813">Transport</keyword>
<dbReference type="GO" id="GO:0005886">
    <property type="term" value="C:plasma membrane"/>
    <property type="evidence" value="ECO:0007669"/>
    <property type="project" value="UniProtKB-SubCell"/>
</dbReference>
<dbReference type="InterPro" id="IPR017938">
    <property type="entry name" value="Riboflavin_synthase-like_b-brl"/>
</dbReference>
<evidence type="ECO:0000256" key="5">
    <source>
        <dbReference type="ARBA" id="ARBA00048483"/>
    </source>
</evidence>
<comment type="caution">
    <text evidence="8">The sequence shown here is derived from an EMBL/GenBank/DDBJ whole genome shotgun (WGS) entry which is preliminary data.</text>
</comment>
<organism evidence="8 9">
    <name type="scientific">Penicillium hordei</name>
    <dbReference type="NCBI Taxonomy" id="40994"/>
    <lineage>
        <taxon>Eukaryota</taxon>
        <taxon>Fungi</taxon>
        <taxon>Dikarya</taxon>
        <taxon>Ascomycota</taxon>
        <taxon>Pezizomycotina</taxon>
        <taxon>Eurotiomycetes</taxon>
        <taxon>Eurotiomycetidae</taxon>
        <taxon>Eurotiales</taxon>
        <taxon>Aspergillaceae</taxon>
        <taxon>Penicillium</taxon>
    </lineage>
</organism>
<feature type="transmembrane region" description="Helical" evidence="6">
    <location>
        <begin position="27"/>
        <end position="46"/>
    </location>
</feature>
<reference evidence="8" key="1">
    <citation type="journal article" date="2023" name="IMA Fungus">
        <title>Comparative genomic study of the Penicillium genus elucidates a diverse pangenome and 15 lateral gene transfer events.</title>
        <authorList>
            <person name="Petersen C."/>
            <person name="Sorensen T."/>
            <person name="Nielsen M.R."/>
            <person name="Sondergaard T.E."/>
            <person name="Sorensen J.L."/>
            <person name="Fitzpatrick D.A."/>
            <person name="Frisvad J.C."/>
            <person name="Nielsen K.L."/>
        </authorList>
    </citation>
    <scope>NUCLEOTIDE SEQUENCE</scope>
    <source>
        <strain evidence="8">IBT 12815</strain>
    </source>
</reference>
<sequence length="362" mass="40573">MHPSLYIVDLALLIDVGCFCTRYPSSVFYSILSSLILAGLFVYGTWQHFPTPTSSARLYVYVALGILGLTTLLELANYLYRNGIFSGRGAPRALVSFLSKKIPGESVPRITAANIQIILPRPVHVEPGQYINLWMPSVSLWLWTQTHPFTIISWSRGRQDTLKLLVQPRNGFSADLVRYGALPTDSSVLFLALFTGPYGLTEDVDPYETTLIIATGFGIATSILYLKKMIHGYNICTSQTRRLYLIPSVCALTTVLRPTEANEKEMILSISIYVEHGLANSRIPVGKYERICYYQGLPDYRKIILTEASGSQIERLPNIPDELGRTLVMVSASDGLRDRLRDIVRGYLHQGVELSELEYQPE</sequence>
<dbReference type="Proteomes" id="UP001213799">
    <property type="component" value="Unassembled WGS sequence"/>
</dbReference>
<gene>
    <name evidence="8" type="ORF">N7537_012288</name>
</gene>
<evidence type="ECO:0000256" key="4">
    <source>
        <dbReference type="ARBA" id="ARBA00022475"/>
    </source>
</evidence>
<reference evidence="8" key="2">
    <citation type="submission" date="2023-01" db="EMBL/GenBank/DDBJ databases">
        <authorList>
            <person name="Petersen C."/>
        </authorList>
    </citation>
    <scope>NUCLEOTIDE SEQUENCE</scope>
    <source>
        <strain evidence="8">IBT 12815</strain>
    </source>
</reference>
<dbReference type="EMBL" id="JAQJAE010000006">
    <property type="protein sequence ID" value="KAJ5589610.1"/>
    <property type="molecule type" value="Genomic_DNA"/>
</dbReference>
<dbReference type="AlphaFoldDB" id="A0AAD6DNE0"/>
<dbReference type="Pfam" id="PF08022">
    <property type="entry name" value="FAD_binding_8"/>
    <property type="match status" value="1"/>
</dbReference>
<dbReference type="EC" id="1.16.1.9" evidence="2"/>
<comment type="subcellular location">
    <subcellularLocation>
        <location evidence="1">Cell membrane</location>
        <topology evidence="1">Multi-pass membrane protein</topology>
    </subcellularLocation>
</comment>
<dbReference type="GO" id="GO:0052851">
    <property type="term" value="F:ferric-chelate reductase (NADPH) activity"/>
    <property type="evidence" value="ECO:0007669"/>
    <property type="project" value="UniProtKB-EC"/>
</dbReference>
<proteinExistence type="predicted"/>
<feature type="domain" description="FAD-binding FR-type" evidence="7">
    <location>
        <begin position="97"/>
        <end position="204"/>
    </location>
</feature>
<keyword evidence="6" id="KW-0812">Transmembrane</keyword>
<name>A0AAD6DNE0_9EURO</name>
<feature type="transmembrane region" description="Helical" evidence="6">
    <location>
        <begin position="58"/>
        <end position="80"/>
    </location>
</feature>
<dbReference type="PANTHER" id="PTHR32361:SF26">
    <property type="entry name" value="FAD-BINDING 8 DOMAIN-CONTAINING PROTEIN-RELATED"/>
    <property type="match status" value="1"/>
</dbReference>
<evidence type="ECO:0000259" key="7">
    <source>
        <dbReference type="PROSITE" id="PS51384"/>
    </source>
</evidence>
<keyword evidence="4" id="KW-1003">Cell membrane</keyword>
<dbReference type="GeneID" id="81593584"/>
<comment type="catalytic activity">
    <reaction evidence="5">
        <text>2 a Fe(II)-siderophore + NADP(+) + H(+) = 2 a Fe(III)-siderophore + NADPH</text>
        <dbReference type="Rhea" id="RHEA:28795"/>
        <dbReference type="Rhea" id="RHEA-COMP:11342"/>
        <dbReference type="Rhea" id="RHEA-COMP:11344"/>
        <dbReference type="ChEBI" id="CHEBI:15378"/>
        <dbReference type="ChEBI" id="CHEBI:29033"/>
        <dbReference type="ChEBI" id="CHEBI:29034"/>
        <dbReference type="ChEBI" id="CHEBI:57783"/>
        <dbReference type="ChEBI" id="CHEBI:58349"/>
        <dbReference type="EC" id="1.16.1.9"/>
    </reaction>
</comment>
<evidence type="ECO:0000256" key="3">
    <source>
        <dbReference type="ARBA" id="ARBA00022448"/>
    </source>
</evidence>
<dbReference type="InterPro" id="IPR013112">
    <property type="entry name" value="FAD-bd_8"/>
</dbReference>
<keyword evidence="6" id="KW-1133">Transmembrane helix</keyword>
<dbReference type="CDD" id="cd06186">
    <property type="entry name" value="NOX_Duox_like_FAD_NADP"/>
    <property type="match status" value="1"/>
</dbReference>
<evidence type="ECO:0000256" key="2">
    <source>
        <dbReference type="ARBA" id="ARBA00012668"/>
    </source>
</evidence>